<dbReference type="STRING" id="1963862.B4O97_13495"/>
<evidence type="ECO:0000313" key="6">
    <source>
        <dbReference type="Proteomes" id="UP000192343"/>
    </source>
</evidence>
<gene>
    <name evidence="5" type="ORF">B4O97_13495</name>
</gene>
<dbReference type="SMART" id="SM00895">
    <property type="entry name" value="FCD"/>
    <property type="match status" value="1"/>
</dbReference>
<evidence type="ECO:0000256" key="3">
    <source>
        <dbReference type="ARBA" id="ARBA00023163"/>
    </source>
</evidence>
<dbReference type="SUPFAM" id="SSF46785">
    <property type="entry name" value="Winged helix' DNA-binding domain"/>
    <property type="match status" value="1"/>
</dbReference>
<dbReference type="PROSITE" id="PS50949">
    <property type="entry name" value="HTH_GNTR"/>
    <property type="match status" value="1"/>
</dbReference>
<keyword evidence="2" id="KW-0238">DNA-binding</keyword>
<dbReference type="CDD" id="cd07377">
    <property type="entry name" value="WHTH_GntR"/>
    <property type="match status" value="1"/>
</dbReference>
<dbReference type="InterPro" id="IPR036390">
    <property type="entry name" value="WH_DNA-bd_sf"/>
</dbReference>
<comment type="caution">
    <text evidence="5">The sequence shown here is derived from an EMBL/GenBank/DDBJ whole genome shotgun (WGS) entry which is preliminary data.</text>
</comment>
<evidence type="ECO:0000259" key="4">
    <source>
        <dbReference type="PROSITE" id="PS50949"/>
    </source>
</evidence>
<dbReference type="InterPro" id="IPR008920">
    <property type="entry name" value="TF_FadR/GntR_C"/>
</dbReference>
<proteinExistence type="predicted"/>
<protein>
    <recommendedName>
        <fullName evidence="4">HTH gntR-type domain-containing protein</fullName>
    </recommendedName>
</protein>
<dbReference type="PRINTS" id="PR00035">
    <property type="entry name" value="HTHGNTR"/>
</dbReference>
<dbReference type="GO" id="GO:0003700">
    <property type="term" value="F:DNA-binding transcription factor activity"/>
    <property type="evidence" value="ECO:0007669"/>
    <property type="project" value="InterPro"/>
</dbReference>
<dbReference type="PANTHER" id="PTHR43537">
    <property type="entry name" value="TRANSCRIPTIONAL REGULATOR, GNTR FAMILY"/>
    <property type="match status" value="1"/>
</dbReference>
<accession>A0A1Y1RVM0</accession>
<dbReference type="EMBL" id="MWQY01000015">
    <property type="protein sequence ID" value="ORC34093.1"/>
    <property type="molecule type" value="Genomic_DNA"/>
</dbReference>
<sequence length="239" mass="27062">MADRQKIEHFKRINVEKPADIIIRQIRELILNGVYKAEERLPSERELAERFGVGRGHVREAIRRLEFYGVLRTGPQSGSYVTSLGIRALDGLFTNILDLEKEDFASLLDTREILEIHAAGLAAERATEEERETLSVTHRDFEERVRRGDDGLDEDLLFHIRIAGGSHSPVLRSLISIMTPEILSLTRGLEVAGGIRSREALREHAAILDAIISRDPRAAKKTMENHMKGSRVRGNIQER</sequence>
<keyword evidence="6" id="KW-1185">Reference proteome</keyword>
<evidence type="ECO:0000256" key="2">
    <source>
        <dbReference type="ARBA" id="ARBA00023125"/>
    </source>
</evidence>
<dbReference type="Proteomes" id="UP000192343">
    <property type="component" value="Unassembled WGS sequence"/>
</dbReference>
<dbReference type="InterPro" id="IPR011711">
    <property type="entry name" value="GntR_C"/>
</dbReference>
<evidence type="ECO:0000256" key="1">
    <source>
        <dbReference type="ARBA" id="ARBA00023015"/>
    </source>
</evidence>
<dbReference type="AlphaFoldDB" id="A0A1Y1RVM0"/>
<dbReference type="Gene3D" id="1.10.10.10">
    <property type="entry name" value="Winged helix-like DNA-binding domain superfamily/Winged helix DNA-binding domain"/>
    <property type="match status" value="1"/>
</dbReference>
<organism evidence="5 6">
    <name type="scientific">Marispirochaeta aestuarii</name>
    <dbReference type="NCBI Taxonomy" id="1963862"/>
    <lineage>
        <taxon>Bacteria</taxon>
        <taxon>Pseudomonadati</taxon>
        <taxon>Spirochaetota</taxon>
        <taxon>Spirochaetia</taxon>
        <taxon>Spirochaetales</taxon>
        <taxon>Spirochaetaceae</taxon>
        <taxon>Marispirochaeta</taxon>
    </lineage>
</organism>
<evidence type="ECO:0000313" key="5">
    <source>
        <dbReference type="EMBL" id="ORC34093.1"/>
    </source>
</evidence>
<keyword evidence="1" id="KW-0805">Transcription regulation</keyword>
<dbReference type="Pfam" id="PF00392">
    <property type="entry name" value="GntR"/>
    <property type="match status" value="1"/>
</dbReference>
<keyword evidence="3" id="KW-0804">Transcription</keyword>
<dbReference type="InterPro" id="IPR000524">
    <property type="entry name" value="Tscrpt_reg_HTH_GntR"/>
</dbReference>
<dbReference type="GO" id="GO:0003677">
    <property type="term" value="F:DNA binding"/>
    <property type="evidence" value="ECO:0007669"/>
    <property type="project" value="UniProtKB-KW"/>
</dbReference>
<dbReference type="PANTHER" id="PTHR43537:SF5">
    <property type="entry name" value="UXU OPERON TRANSCRIPTIONAL REGULATOR"/>
    <property type="match status" value="1"/>
</dbReference>
<dbReference type="RefSeq" id="WP_083051588.1">
    <property type="nucleotide sequence ID" value="NZ_CAXXQO010000003.1"/>
</dbReference>
<dbReference type="SMART" id="SM00345">
    <property type="entry name" value="HTH_GNTR"/>
    <property type="match status" value="1"/>
</dbReference>
<dbReference type="SUPFAM" id="SSF48008">
    <property type="entry name" value="GntR ligand-binding domain-like"/>
    <property type="match status" value="1"/>
</dbReference>
<dbReference type="InterPro" id="IPR036388">
    <property type="entry name" value="WH-like_DNA-bd_sf"/>
</dbReference>
<reference evidence="5 6" key="1">
    <citation type="submission" date="2017-03" db="EMBL/GenBank/DDBJ databases">
        <title>Draft Genome sequence of Marispirochaeta sp. strain JC444.</title>
        <authorList>
            <person name="Shivani Y."/>
            <person name="Subhash Y."/>
            <person name="Sasikala C."/>
            <person name="Ramana C."/>
        </authorList>
    </citation>
    <scope>NUCLEOTIDE SEQUENCE [LARGE SCALE GENOMIC DNA]</scope>
    <source>
        <strain evidence="5 6">JC444</strain>
    </source>
</reference>
<name>A0A1Y1RVM0_9SPIO</name>
<dbReference type="Pfam" id="PF07729">
    <property type="entry name" value="FCD"/>
    <property type="match status" value="1"/>
</dbReference>
<feature type="domain" description="HTH gntR-type" evidence="4">
    <location>
        <begin position="16"/>
        <end position="84"/>
    </location>
</feature>
<dbReference type="Gene3D" id="1.20.120.530">
    <property type="entry name" value="GntR ligand-binding domain-like"/>
    <property type="match status" value="1"/>
</dbReference>
<dbReference type="OrthoDB" id="369138at2"/>